<dbReference type="InterPro" id="IPR022409">
    <property type="entry name" value="PKD/Chitinase_dom"/>
</dbReference>
<dbReference type="InterPro" id="IPR023827">
    <property type="entry name" value="Peptidase_S8_Asp-AS"/>
</dbReference>
<dbReference type="Pfam" id="PF18962">
    <property type="entry name" value="Por_Secre_tail"/>
    <property type="match status" value="1"/>
</dbReference>
<dbReference type="PROSITE" id="PS51892">
    <property type="entry name" value="SUBTILASE"/>
    <property type="match status" value="1"/>
</dbReference>
<keyword evidence="4 5" id="KW-0720">Serine protease</keyword>
<dbReference type="SUPFAM" id="SSF49299">
    <property type="entry name" value="PKD domain"/>
    <property type="match status" value="1"/>
</dbReference>
<evidence type="ECO:0000256" key="5">
    <source>
        <dbReference type="PROSITE-ProRule" id="PRU01240"/>
    </source>
</evidence>
<keyword evidence="9" id="KW-1185">Reference proteome</keyword>
<dbReference type="Pfam" id="PF00082">
    <property type="entry name" value="Peptidase_S8"/>
    <property type="match status" value="1"/>
</dbReference>
<dbReference type="CDD" id="cd00146">
    <property type="entry name" value="PKD"/>
    <property type="match status" value="1"/>
</dbReference>
<feature type="active site" description="Charge relay system" evidence="5">
    <location>
        <position position="195"/>
    </location>
</feature>
<evidence type="ECO:0000313" key="9">
    <source>
        <dbReference type="Proteomes" id="UP001597641"/>
    </source>
</evidence>
<accession>A0ABW6BTN8</accession>
<dbReference type="InterPro" id="IPR013783">
    <property type="entry name" value="Ig-like_fold"/>
</dbReference>
<evidence type="ECO:0000256" key="1">
    <source>
        <dbReference type="ARBA" id="ARBA00011073"/>
    </source>
</evidence>
<comment type="similarity">
    <text evidence="1 5 6">Belongs to the peptidase S8 family.</text>
</comment>
<reference evidence="9" key="1">
    <citation type="journal article" date="2019" name="Int. J. Syst. Evol. Microbiol.">
        <title>The Global Catalogue of Microorganisms (GCM) 10K type strain sequencing project: providing services to taxonomists for standard genome sequencing and annotation.</title>
        <authorList>
            <consortium name="The Broad Institute Genomics Platform"/>
            <consortium name="The Broad Institute Genome Sequencing Center for Infectious Disease"/>
            <person name="Wu L."/>
            <person name="Ma J."/>
        </authorList>
    </citation>
    <scope>NUCLEOTIDE SEQUENCE [LARGE SCALE GENOMIC DNA]</scope>
    <source>
        <strain evidence="9">KCTC 23984</strain>
    </source>
</reference>
<feature type="domain" description="PKD" evidence="7">
    <location>
        <begin position="921"/>
        <end position="956"/>
    </location>
</feature>
<feature type="active site" description="Charge relay system" evidence="5">
    <location>
        <position position="351"/>
    </location>
</feature>
<dbReference type="InterPro" id="IPR015500">
    <property type="entry name" value="Peptidase_S8_subtilisin-rel"/>
</dbReference>
<dbReference type="Gene3D" id="2.60.40.10">
    <property type="entry name" value="Immunoglobulins"/>
    <property type="match status" value="1"/>
</dbReference>
<dbReference type="PANTHER" id="PTHR43806">
    <property type="entry name" value="PEPTIDASE S8"/>
    <property type="match status" value="1"/>
</dbReference>
<feature type="active site" description="Charge relay system" evidence="5">
    <location>
        <position position="138"/>
    </location>
</feature>
<dbReference type="InterPro" id="IPR035986">
    <property type="entry name" value="PKD_dom_sf"/>
</dbReference>
<evidence type="ECO:0000256" key="3">
    <source>
        <dbReference type="ARBA" id="ARBA00022801"/>
    </source>
</evidence>
<dbReference type="Proteomes" id="UP001597641">
    <property type="component" value="Unassembled WGS sequence"/>
</dbReference>
<dbReference type="PANTHER" id="PTHR43806:SF11">
    <property type="entry name" value="CEREVISIN-RELATED"/>
    <property type="match status" value="1"/>
</dbReference>
<dbReference type="InterPro" id="IPR000209">
    <property type="entry name" value="Peptidase_S8/S53_dom"/>
</dbReference>
<dbReference type="NCBIfam" id="TIGR04183">
    <property type="entry name" value="Por_Secre_tail"/>
    <property type="match status" value="1"/>
</dbReference>
<keyword evidence="2 5" id="KW-0645">Protease</keyword>
<proteinExistence type="inferred from homology"/>
<dbReference type="InterPro" id="IPR023828">
    <property type="entry name" value="Peptidase_S8_Ser-AS"/>
</dbReference>
<dbReference type="InterPro" id="IPR050131">
    <property type="entry name" value="Peptidase_S8_subtilisin-like"/>
</dbReference>
<dbReference type="EMBL" id="JBHUOX010000005">
    <property type="protein sequence ID" value="MFD3000471.1"/>
    <property type="molecule type" value="Genomic_DNA"/>
</dbReference>
<dbReference type="PROSITE" id="PS50093">
    <property type="entry name" value="PKD"/>
    <property type="match status" value="1"/>
</dbReference>
<dbReference type="SUPFAM" id="SSF52743">
    <property type="entry name" value="Subtilisin-like"/>
    <property type="match status" value="1"/>
</dbReference>
<evidence type="ECO:0000313" key="8">
    <source>
        <dbReference type="EMBL" id="MFD3000471.1"/>
    </source>
</evidence>
<dbReference type="InterPro" id="IPR026444">
    <property type="entry name" value="Secre_tail"/>
</dbReference>
<evidence type="ECO:0000256" key="2">
    <source>
        <dbReference type="ARBA" id="ARBA00022670"/>
    </source>
</evidence>
<dbReference type="SMART" id="SM00089">
    <property type="entry name" value="PKD"/>
    <property type="match status" value="1"/>
</dbReference>
<dbReference type="InterPro" id="IPR000601">
    <property type="entry name" value="PKD_dom"/>
</dbReference>
<dbReference type="Gene3D" id="3.40.50.200">
    <property type="entry name" value="Peptidase S8/S53 domain"/>
    <property type="match status" value="1"/>
</dbReference>
<sequence>MYKLRPQGGQMARSTQSTARTLQAALQEVGAKRVQQKFPKAGAQVSGMRIAAPAVDLSLVYELKYTASLSFEEVQSALMSTGMVEYVEPLYIREPLMQPNDPAADSTKSTQFYLKLLQAYEGWAVEKGDTNVMVAILDTGFRLSHDELKSKVKHNYNDPVDGIDNDGDGYIDNFSGWDFADQDNNVNDDTPWRGHGTSVAGVSAGATDNSAGIASLGYNTKFLPLKVFSSVTNGPFGGYEAIVYAANHGCKVINLSWGGEGRSQYEQDIINYAVLDKDVLVIASGGNTNKMVDIYPASYDNVLSVGGTDANDVKYKDHTFSYRIDLTAPSANIYTASISSDQGYGGGYGTSLSSPIVAGGAALVRAKYPELNARQVAERIRVSTDDIYRHAGNQPYLEKLGKGRFNLKKALKQQNLKSARCTSYGLSLSTQIAYAGSKVALEASFLNYLSPTTALQVTMSSSSPYVSMERATLSLGAVGTMATATSGLRPFILNIAENAPTDHMVALRLGFKDGDYEDFQYITLVINPSFVTLTANDLHVSLNNVGNIGYNGLNFKQGVGVKYKGGPSLLFEGGLVVASDAGKVSDNLHNEKWLNDANFISSGAVRLRYDTPLATQEARTLMQSTGEKQAGVRVKKVASAWMEAPDRDYIILEYQITNVTTDTMRKVHAGLFADWDIGNYMQNAAAWDDALKLGYVYNTRSALPYAGIKLLTKDQPVYHAIDNLGGNDSTVTVDDGFSDAEKYKIISNGVSRVKAGGRSGNNVSHLVGATLSDIAPGETRTVAVALLAADNLPKLKAHAAAAQLKYISIKSGPIPTPLQQGICAGSPVLVTPDKGSVFNFYADEARSELLGTADALPIGSVYENRKIYVSNADSLFESVAVPYAYVIPAEPVAEFNLTKGFGNAGKATEIVNRSKHTAIVEWNFGDGTTSTDINPTHTFKATGLYEVTLTASDSLGCVKSVVTKQLQVYADDVTVFPNPADQFLIITLTGPVDWGNSATSPHLLLTDMAGKSISLPSHIKNSELYYDVSRLAAGVYIAHIRYNNTSYVKRFLIRHQ</sequence>
<dbReference type="PROSITE" id="PS00136">
    <property type="entry name" value="SUBTILASE_ASP"/>
    <property type="match status" value="1"/>
</dbReference>
<organism evidence="8 9">
    <name type="scientific">Pontibacter toksunensis</name>
    <dbReference type="NCBI Taxonomy" id="1332631"/>
    <lineage>
        <taxon>Bacteria</taxon>
        <taxon>Pseudomonadati</taxon>
        <taxon>Bacteroidota</taxon>
        <taxon>Cytophagia</taxon>
        <taxon>Cytophagales</taxon>
        <taxon>Hymenobacteraceae</taxon>
        <taxon>Pontibacter</taxon>
    </lineage>
</organism>
<dbReference type="PROSITE" id="PS00138">
    <property type="entry name" value="SUBTILASE_SER"/>
    <property type="match status" value="1"/>
</dbReference>
<dbReference type="InterPro" id="IPR036852">
    <property type="entry name" value="Peptidase_S8/S53_dom_sf"/>
</dbReference>
<gene>
    <name evidence="8" type="ORF">ACFS7Z_08885</name>
</gene>
<evidence type="ECO:0000259" key="7">
    <source>
        <dbReference type="PROSITE" id="PS50093"/>
    </source>
</evidence>
<evidence type="ECO:0000256" key="6">
    <source>
        <dbReference type="RuleBase" id="RU003355"/>
    </source>
</evidence>
<evidence type="ECO:0000256" key="4">
    <source>
        <dbReference type="ARBA" id="ARBA00022825"/>
    </source>
</evidence>
<dbReference type="Pfam" id="PF18911">
    <property type="entry name" value="PKD_4"/>
    <property type="match status" value="1"/>
</dbReference>
<name>A0ABW6BTN8_9BACT</name>
<comment type="caution">
    <text evidence="8">The sequence shown here is derived from an EMBL/GenBank/DDBJ whole genome shotgun (WGS) entry which is preliminary data.</text>
</comment>
<keyword evidence="3 5" id="KW-0378">Hydrolase</keyword>
<protein>
    <submittedName>
        <fullName evidence="8">S8 family serine peptidase</fullName>
    </submittedName>
</protein>
<dbReference type="PRINTS" id="PR00723">
    <property type="entry name" value="SUBTILISIN"/>
</dbReference>